<comment type="caution">
    <text evidence="1">The sequence shown here is derived from an EMBL/GenBank/DDBJ whole genome shotgun (WGS) entry which is preliminary data.</text>
</comment>
<organism evidence="1 2">
    <name type="scientific">Hufsiella arboris</name>
    <dbReference type="NCBI Taxonomy" id="2695275"/>
    <lineage>
        <taxon>Bacteria</taxon>
        <taxon>Pseudomonadati</taxon>
        <taxon>Bacteroidota</taxon>
        <taxon>Sphingobacteriia</taxon>
        <taxon>Sphingobacteriales</taxon>
        <taxon>Sphingobacteriaceae</taxon>
        <taxon>Hufsiella</taxon>
    </lineage>
</organism>
<protein>
    <recommendedName>
        <fullName evidence="3">Nuclear transport factor 2 family protein</fullName>
    </recommendedName>
</protein>
<evidence type="ECO:0000313" key="1">
    <source>
        <dbReference type="EMBL" id="MXV49585.1"/>
    </source>
</evidence>
<reference evidence="1 2" key="1">
    <citation type="submission" date="2019-11" db="EMBL/GenBank/DDBJ databases">
        <title>Pedobacter sp. HMF7647 Genome sequencing and assembly.</title>
        <authorList>
            <person name="Kang H."/>
            <person name="Kim H."/>
            <person name="Joh K."/>
        </authorList>
    </citation>
    <scope>NUCLEOTIDE SEQUENCE [LARGE SCALE GENOMIC DNA]</scope>
    <source>
        <strain evidence="1 2">HMF7647</strain>
    </source>
</reference>
<accession>A0A7K1Y4S6</accession>
<dbReference type="Proteomes" id="UP000466586">
    <property type="component" value="Unassembled WGS sequence"/>
</dbReference>
<dbReference type="RefSeq" id="WP_160842730.1">
    <property type="nucleotide sequence ID" value="NZ_WVHT01000001.1"/>
</dbReference>
<proteinExistence type="predicted"/>
<name>A0A7K1Y4S6_9SPHI</name>
<dbReference type="SUPFAM" id="SSF54427">
    <property type="entry name" value="NTF2-like"/>
    <property type="match status" value="1"/>
</dbReference>
<dbReference type="InterPro" id="IPR032710">
    <property type="entry name" value="NTF2-like_dom_sf"/>
</dbReference>
<dbReference type="AlphaFoldDB" id="A0A7K1Y4S6"/>
<evidence type="ECO:0000313" key="2">
    <source>
        <dbReference type="Proteomes" id="UP000466586"/>
    </source>
</evidence>
<dbReference type="EMBL" id="WVHT01000001">
    <property type="protein sequence ID" value="MXV49585.1"/>
    <property type="molecule type" value="Genomic_DNA"/>
</dbReference>
<evidence type="ECO:0008006" key="3">
    <source>
        <dbReference type="Google" id="ProtNLM"/>
    </source>
</evidence>
<sequence length="162" mass="18633">MKKLSGIIAGCLAIISFELRAQALENSSEENAVKKVITGETEAYVKRDSLLMFSYYISDDITQCLWNNLNGTYGSFKGLAQIRKNYSDFFKKNPEPAAEPKIERNNWYFKALSPDWMWVNFIQKTTMTDGKLFTNYETRLMKKENTGWKIAVVYSLGDHGKN</sequence>
<gene>
    <name evidence="1" type="ORF">GS399_01260</name>
</gene>
<keyword evidence="2" id="KW-1185">Reference proteome</keyword>
<dbReference type="Gene3D" id="3.10.450.50">
    <property type="match status" value="1"/>
</dbReference>